<proteinExistence type="predicted"/>
<gene>
    <name evidence="1" type="ORF">Thiowin_03979</name>
</gene>
<sequence>MKFSTIAIEGKGALSSGGGDGGGVFGGEQTLADVAVGQAIEQLGNSLTSWHGGHDRDDLVGLNAGQSLARGKIR</sequence>
<evidence type="ECO:0000313" key="2">
    <source>
        <dbReference type="Proteomes" id="UP001432180"/>
    </source>
</evidence>
<reference evidence="1 2" key="1">
    <citation type="journal article" date="2023" name="Microorganisms">
        <title>Thiorhodovibrio frisius and Trv. litoralis spp. nov., Two Novel Members from a Clade of Fastidious Purple Sulfur Bacteria That Exhibit Unique Red-Shifted Light-Harvesting Capabilities.</title>
        <authorList>
            <person name="Methner A."/>
            <person name="Kuzyk S.B."/>
            <person name="Petersen J."/>
            <person name="Bauer S."/>
            <person name="Brinkmann H."/>
            <person name="Sichau K."/>
            <person name="Wanner G."/>
            <person name="Wolf J."/>
            <person name="Neumann-Schaal M."/>
            <person name="Henke P."/>
            <person name="Tank M."/>
            <person name="Sproer C."/>
            <person name="Bunk B."/>
            <person name="Overmann J."/>
        </authorList>
    </citation>
    <scope>NUCLEOTIDE SEQUENCE [LARGE SCALE GENOMIC DNA]</scope>
    <source>
        <strain evidence="1 2">DSM 6702</strain>
    </source>
</reference>
<dbReference type="Proteomes" id="UP001432180">
    <property type="component" value="Chromosome"/>
</dbReference>
<keyword evidence="2" id="KW-1185">Reference proteome</keyword>
<organism evidence="1 2">
    <name type="scientific">Thiorhodovibrio winogradskyi</name>
    <dbReference type="NCBI Taxonomy" id="77007"/>
    <lineage>
        <taxon>Bacteria</taxon>
        <taxon>Pseudomonadati</taxon>
        <taxon>Pseudomonadota</taxon>
        <taxon>Gammaproteobacteria</taxon>
        <taxon>Chromatiales</taxon>
        <taxon>Chromatiaceae</taxon>
        <taxon>Thiorhodovibrio</taxon>
    </lineage>
</organism>
<name>A0ABZ0SE36_9GAMM</name>
<dbReference type="EMBL" id="CP121472">
    <property type="protein sequence ID" value="WPL18888.1"/>
    <property type="molecule type" value="Genomic_DNA"/>
</dbReference>
<protein>
    <submittedName>
        <fullName evidence="1">Uncharacterized protein</fullName>
    </submittedName>
</protein>
<evidence type="ECO:0000313" key="1">
    <source>
        <dbReference type="EMBL" id="WPL18888.1"/>
    </source>
</evidence>
<accession>A0ABZ0SE36</accession>